<feature type="binding site" evidence="6">
    <location>
        <begin position="116"/>
        <end position="123"/>
    </location>
    <ligand>
        <name>substrate</name>
    </ligand>
</feature>
<evidence type="ECO:0000256" key="5">
    <source>
        <dbReference type="ARBA" id="ARBA00024732"/>
    </source>
</evidence>
<dbReference type="InterPro" id="IPR004143">
    <property type="entry name" value="BPL_LPL_catalytic"/>
</dbReference>
<dbReference type="InterPro" id="IPR020605">
    <property type="entry name" value="Octanoyltransferase_CS"/>
</dbReference>
<dbReference type="Pfam" id="PF21948">
    <property type="entry name" value="LplA-B_cat"/>
    <property type="match status" value="1"/>
</dbReference>
<dbReference type="InterPro" id="IPR045864">
    <property type="entry name" value="aa-tRNA-synth_II/BPL/LPL"/>
</dbReference>
<dbReference type="Proteomes" id="UP000831390">
    <property type="component" value="Chromosome"/>
</dbReference>
<evidence type="ECO:0000256" key="7">
    <source>
        <dbReference type="PIRNR" id="PIRNR016262"/>
    </source>
</evidence>
<dbReference type="PROSITE" id="PS01313">
    <property type="entry name" value="LIPB"/>
    <property type="match status" value="1"/>
</dbReference>
<keyword evidence="4 6" id="KW-0012">Acyltransferase</keyword>
<dbReference type="EC" id="2.3.1.181" evidence="6 7"/>
<dbReference type="HAMAP" id="MF_00013">
    <property type="entry name" value="LipB"/>
    <property type="match status" value="1"/>
</dbReference>
<dbReference type="Gene3D" id="3.30.930.10">
    <property type="entry name" value="Bira Bifunctional Protein, Domain 2"/>
    <property type="match status" value="1"/>
</dbReference>
<comment type="miscellaneous">
    <text evidence="6">In the reaction, the free carboxyl group of octanoic acid is attached via an amide linkage to the epsilon-amino group of a specific lysine residue of lipoyl domains of lipoate-dependent enzymes.</text>
</comment>
<dbReference type="NCBIfam" id="NF010925">
    <property type="entry name" value="PRK14345.1"/>
    <property type="match status" value="1"/>
</dbReference>
<proteinExistence type="inferred from homology"/>
<dbReference type="PIRSF" id="PIRSF016262">
    <property type="entry name" value="LPLase"/>
    <property type="match status" value="1"/>
</dbReference>
<dbReference type="CDD" id="cd16444">
    <property type="entry name" value="LipB"/>
    <property type="match status" value="1"/>
</dbReference>
<evidence type="ECO:0000256" key="2">
    <source>
        <dbReference type="ARBA" id="ARBA00022490"/>
    </source>
</evidence>
<evidence type="ECO:0000259" key="8">
    <source>
        <dbReference type="PROSITE" id="PS51733"/>
    </source>
</evidence>
<keyword evidence="3 6" id="KW-0808">Transferase</keyword>
<sequence>MASSVEPLSALPSAAVLPAGAGPGPNRTLQVQRLGLVEYVPTWELQEELMAATLAIKTHNRQAEATGDAPLPTPNHLVLCEHPHTYTLGKSGKPEHLLLDEEALTAHHASFHRINRGGDITYHGPGQLVGYPILDLDNFRNDIHWYLRTLEEAVIRTLAEYGLRAGRIAGLTGVWLDWEEGAPNPRKICALGVKCSRWVTLHGLALNVNPDLSYFGHIVPCGITDKAVTSLAQELGTSPAPTVAEVQERLLRHLTELLAAAEPSASPNSPTSSANAPS</sequence>
<comment type="pathway">
    <text evidence="1 6 7">Protein modification; protein lipoylation via endogenous pathway; protein N(6)-(lipoyl)lysine from octanoyl-[acyl-carrier-protein]: step 1/2.</text>
</comment>
<dbReference type="EMBL" id="CP094534">
    <property type="protein sequence ID" value="UOE35412.1"/>
    <property type="molecule type" value="Genomic_DNA"/>
</dbReference>
<keyword evidence="10" id="KW-1185">Reference proteome</keyword>
<evidence type="ECO:0000256" key="1">
    <source>
        <dbReference type="ARBA" id="ARBA00004821"/>
    </source>
</evidence>
<dbReference type="InterPro" id="IPR000544">
    <property type="entry name" value="Octanoyltransferase"/>
</dbReference>
<dbReference type="NCBIfam" id="TIGR00214">
    <property type="entry name" value="lipB"/>
    <property type="match status" value="1"/>
</dbReference>
<feature type="binding site" evidence="6">
    <location>
        <begin position="203"/>
        <end position="205"/>
    </location>
    <ligand>
        <name>substrate</name>
    </ligand>
</feature>
<dbReference type="RefSeq" id="WP_243517305.1">
    <property type="nucleotide sequence ID" value="NZ_CP094534.1"/>
</dbReference>
<dbReference type="SUPFAM" id="SSF55681">
    <property type="entry name" value="Class II aaRS and biotin synthetases"/>
    <property type="match status" value="1"/>
</dbReference>
<feature type="active site" description="Acyl-thioester intermediate" evidence="6">
    <location>
        <position position="221"/>
    </location>
</feature>
<reference evidence="9 10" key="1">
    <citation type="submission" date="2022-03" db="EMBL/GenBank/DDBJ databases">
        <title>Hymenobactersp. isolated from the air.</title>
        <authorList>
            <person name="Won M."/>
            <person name="Kwon S.-W."/>
        </authorList>
    </citation>
    <scope>NUCLEOTIDE SEQUENCE [LARGE SCALE GENOMIC DNA]</scope>
    <source>
        <strain evidence="9 10">KACC 22596</strain>
    </source>
</reference>
<feature type="binding site" evidence="6">
    <location>
        <begin position="190"/>
        <end position="192"/>
    </location>
    <ligand>
        <name>substrate</name>
    </ligand>
</feature>
<evidence type="ECO:0000313" key="9">
    <source>
        <dbReference type="EMBL" id="UOE35412.1"/>
    </source>
</evidence>
<comment type="function">
    <text evidence="5 6 7">Catalyzes the transfer of endogenously produced octanoic acid from octanoyl-acyl-carrier-protein onto the lipoyl domains of lipoate-dependent enzymes. Lipoyl-ACP can also act as a substrate although octanoyl-ACP is likely to be the physiological substrate.</text>
</comment>
<comment type="subcellular location">
    <subcellularLocation>
        <location evidence="6">Cytoplasm</location>
    </subcellularLocation>
</comment>
<feature type="domain" description="BPL/LPL catalytic" evidence="8">
    <location>
        <begin position="71"/>
        <end position="262"/>
    </location>
</feature>
<evidence type="ECO:0000256" key="3">
    <source>
        <dbReference type="ARBA" id="ARBA00022679"/>
    </source>
</evidence>
<organism evidence="9 10">
    <name type="scientific">Hymenobacter monticola</name>
    <dbReference type="NCBI Taxonomy" id="1705399"/>
    <lineage>
        <taxon>Bacteria</taxon>
        <taxon>Pseudomonadati</taxon>
        <taxon>Bacteroidota</taxon>
        <taxon>Cytophagia</taxon>
        <taxon>Cytophagales</taxon>
        <taxon>Hymenobacteraceae</taxon>
        <taxon>Hymenobacter</taxon>
    </lineage>
</organism>
<protein>
    <recommendedName>
        <fullName evidence="6 7">Octanoyltransferase</fullName>
        <ecNumber evidence="6 7">2.3.1.181</ecNumber>
    </recommendedName>
    <alternativeName>
        <fullName evidence="6">Lipoate-protein ligase B</fullName>
    </alternativeName>
    <alternativeName>
        <fullName evidence="6">Lipoyl/octanoyl transferase</fullName>
    </alternativeName>
    <alternativeName>
        <fullName evidence="6">Octanoyl-[acyl-carrier-protein]-protein N-octanoyltransferase</fullName>
    </alternativeName>
</protein>
<dbReference type="GO" id="GO:0033819">
    <property type="term" value="F:lipoyl(octanoyl) transferase activity"/>
    <property type="evidence" value="ECO:0007669"/>
    <property type="project" value="UniProtKB-EC"/>
</dbReference>
<dbReference type="PROSITE" id="PS51733">
    <property type="entry name" value="BPL_LPL_CATALYTIC"/>
    <property type="match status" value="1"/>
</dbReference>
<keyword evidence="2 6" id="KW-0963">Cytoplasm</keyword>
<dbReference type="PANTHER" id="PTHR10993">
    <property type="entry name" value="OCTANOYLTRANSFERASE"/>
    <property type="match status" value="1"/>
</dbReference>
<evidence type="ECO:0000313" key="10">
    <source>
        <dbReference type="Proteomes" id="UP000831390"/>
    </source>
</evidence>
<name>A0ABY4B8E6_9BACT</name>
<evidence type="ECO:0000256" key="6">
    <source>
        <dbReference type="HAMAP-Rule" id="MF_00013"/>
    </source>
</evidence>
<accession>A0ABY4B8E6</accession>
<feature type="site" description="Lowers pKa of active site Cys" evidence="6">
    <location>
        <position position="187"/>
    </location>
</feature>
<evidence type="ECO:0000256" key="4">
    <source>
        <dbReference type="ARBA" id="ARBA00023315"/>
    </source>
</evidence>
<comment type="similarity">
    <text evidence="6 7">Belongs to the LipB family.</text>
</comment>
<dbReference type="PANTHER" id="PTHR10993:SF12">
    <property type="entry name" value="OCTANOYLTRANSFERASE"/>
    <property type="match status" value="1"/>
</dbReference>
<gene>
    <name evidence="6 9" type="primary">lipB</name>
    <name evidence="9" type="ORF">MTP16_07120</name>
</gene>
<comment type="catalytic activity">
    <reaction evidence="6 7">
        <text>octanoyl-[ACP] + L-lysyl-[protein] = N(6)-octanoyl-L-lysyl-[protein] + holo-[ACP] + H(+)</text>
        <dbReference type="Rhea" id="RHEA:17665"/>
        <dbReference type="Rhea" id="RHEA-COMP:9636"/>
        <dbReference type="Rhea" id="RHEA-COMP:9685"/>
        <dbReference type="Rhea" id="RHEA-COMP:9752"/>
        <dbReference type="Rhea" id="RHEA-COMP:9928"/>
        <dbReference type="ChEBI" id="CHEBI:15378"/>
        <dbReference type="ChEBI" id="CHEBI:29969"/>
        <dbReference type="ChEBI" id="CHEBI:64479"/>
        <dbReference type="ChEBI" id="CHEBI:78463"/>
        <dbReference type="ChEBI" id="CHEBI:78809"/>
        <dbReference type="EC" id="2.3.1.181"/>
    </reaction>
</comment>